<dbReference type="Pfam" id="PF05348">
    <property type="entry name" value="UMP1"/>
    <property type="match status" value="1"/>
</dbReference>
<sequence>MSSKSVIEHELVANHDALRFGLHAVKGDVVGAHPLQSLRESTGRIWEEKKRMGLDLTYGTAFNLRRDLDAQILSRFQRPPGALPSSMLGFEALTGGLDDFAFEDYLNLPQDSETFRPLDMHHGMEVRLGISKGPATILSSHTNERGSPKAVMEVVNNEFEVGECKGQKLVDGEQMPLVLRPAEAQKRGPCSLVAALKANKEWFEEKLLQHSAVLLRGFDVRDAEDFNKIVDAFGWDDIRYVGPAPRTHVHKRVWTANEGPLSEFIYYHHEMVLINEFPTKVILFCQVPPPEGGETPFVPSFRVTQRMLEEYPDNVREMEEKGLRYTFTAVSKNDTASMRGRGWEDAFGTSDPAEAERRARALGMNIEWLPNGGAKTILGPRPLTRVFPGRNARRMWFNTVVGMHGKETSSATMADGSEIPEHVVKRCGEIIEEESVQFKWEEGDVLFLDNLALLHGRRPSLPPRRVLVATCK</sequence>
<dbReference type="PANTHER" id="PTHR10696:SF42">
    <property type="entry name" value="OS08G0383800 PROTEIN"/>
    <property type="match status" value="1"/>
</dbReference>
<evidence type="ECO:0000313" key="3">
    <source>
        <dbReference type="EMBL" id="KAJ8460475.1"/>
    </source>
</evidence>
<protein>
    <recommendedName>
        <fullName evidence="2">TauD/TfdA-like domain-containing protein</fullName>
    </recommendedName>
</protein>
<evidence type="ECO:0000256" key="1">
    <source>
        <dbReference type="ARBA" id="ARBA00023002"/>
    </source>
</evidence>
<dbReference type="Gene3D" id="3.60.130.10">
    <property type="entry name" value="Clavaminate synthase-like"/>
    <property type="match status" value="1"/>
</dbReference>
<dbReference type="InterPro" id="IPR042098">
    <property type="entry name" value="TauD-like_sf"/>
</dbReference>
<dbReference type="PANTHER" id="PTHR10696">
    <property type="entry name" value="GAMMA-BUTYROBETAINE HYDROXYLASE-RELATED"/>
    <property type="match status" value="1"/>
</dbReference>
<evidence type="ECO:0000259" key="2">
    <source>
        <dbReference type="Pfam" id="PF02668"/>
    </source>
</evidence>
<reference evidence="3 4" key="1">
    <citation type="submission" date="2022-12" db="EMBL/GenBank/DDBJ databases">
        <title>Chromosome-scale assembly of the Ensete ventricosum genome.</title>
        <authorList>
            <person name="Dussert Y."/>
            <person name="Stocks J."/>
            <person name="Wendawek A."/>
            <person name="Woldeyes F."/>
            <person name="Nichols R.A."/>
            <person name="Borrell J.S."/>
        </authorList>
    </citation>
    <scope>NUCLEOTIDE SEQUENCE [LARGE SCALE GENOMIC DNA]</scope>
    <source>
        <strain evidence="4">cv. Maze</strain>
        <tissue evidence="3">Seeds</tissue>
    </source>
</reference>
<dbReference type="Pfam" id="PF02668">
    <property type="entry name" value="TauD"/>
    <property type="match status" value="1"/>
</dbReference>
<comment type="caution">
    <text evidence="3">The sequence shown here is derived from an EMBL/GenBank/DDBJ whole genome shotgun (WGS) entry which is preliminary data.</text>
</comment>
<evidence type="ECO:0000313" key="4">
    <source>
        <dbReference type="Proteomes" id="UP001222027"/>
    </source>
</evidence>
<keyword evidence="1" id="KW-0560">Oxidoreductase</keyword>
<keyword evidence="4" id="KW-1185">Reference proteome</keyword>
<dbReference type="FunFam" id="3.60.130.10:FF:000006">
    <property type="entry name" value="Clavaminate synthase-like protein At3g21360"/>
    <property type="match status" value="1"/>
</dbReference>
<dbReference type="EMBL" id="JAQQAF010000009">
    <property type="protein sequence ID" value="KAJ8460475.1"/>
    <property type="molecule type" value="Genomic_DNA"/>
</dbReference>
<gene>
    <name evidence="3" type="ORF">OPV22_033401</name>
</gene>
<feature type="domain" description="TauD/TfdA-like" evidence="2">
    <location>
        <begin position="195"/>
        <end position="468"/>
    </location>
</feature>
<organism evidence="3 4">
    <name type="scientific">Ensete ventricosum</name>
    <name type="common">Abyssinian banana</name>
    <name type="synonym">Musa ensete</name>
    <dbReference type="NCBI Taxonomy" id="4639"/>
    <lineage>
        <taxon>Eukaryota</taxon>
        <taxon>Viridiplantae</taxon>
        <taxon>Streptophyta</taxon>
        <taxon>Embryophyta</taxon>
        <taxon>Tracheophyta</taxon>
        <taxon>Spermatophyta</taxon>
        <taxon>Magnoliopsida</taxon>
        <taxon>Liliopsida</taxon>
        <taxon>Zingiberales</taxon>
        <taxon>Musaceae</taxon>
        <taxon>Ensete</taxon>
    </lineage>
</organism>
<proteinExistence type="predicted"/>
<dbReference type="InterPro" id="IPR050411">
    <property type="entry name" value="AlphaKG_dependent_hydroxylases"/>
</dbReference>
<dbReference type="GO" id="GO:0016491">
    <property type="term" value="F:oxidoreductase activity"/>
    <property type="evidence" value="ECO:0007669"/>
    <property type="project" value="UniProtKB-KW"/>
</dbReference>
<dbReference type="AlphaFoldDB" id="A0AAV8PRV0"/>
<dbReference type="SUPFAM" id="SSF51197">
    <property type="entry name" value="Clavaminate synthase-like"/>
    <property type="match status" value="1"/>
</dbReference>
<accession>A0AAV8PRV0</accession>
<name>A0AAV8PRV0_ENSVE</name>
<dbReference type="Proteomes" id="UP001222027">
    <property type="component" value="Unassembled WGS sequence"/>
</dbReference>
<dbReference type="InterPro" id="IPR003819">
    <property type="entry name" value="TauD/TfdA-like"/>
</dbReference>